<evidence type="ECO:0000313" key="2">
    <source>
        <dbReference type="EMBL" id="KOB79504.1"/>
    </source>
</evidence>
<name>A0A0L7LVV0_OPEBR</name>
<protein>
    <submittedName>
        <fullName evidence="2">Uncharacterized protein</fullName>
    </submittedName>
</protein>
<keyword evidence="3" id="KW-1185">Reference proteome</keyword>
<accession>A0A0L7LVV0</accession>
<evidence type="ECO:0000313" key="3">
    <source>
        <dbReference type="Proteomes" id="UP000037510"/>
    </source>
</evidence>
<dbReference type="GO" id="GO:0043001">
    <property type="term" value="P:Golgi to plasma membrane protein transport"/>
    <property type="evidence" value="ECO:0007669"/>
    <property type="project" value="TreeGrafter"/>
</dbReference>
<dbReference type="STRING" id="104452.A0A0L7LVV0"/>
<sequence>MHFSQSVAIIQSQVGTIRGVQVLYSDQVSVHFYMPQDGVRLVFDPVAQRLKVIEVYNMKLVKLRYR</sequence>
<proteinExistence type="inferred from homology"/>
<comment type="similarity">
    <text evidence="1">Belongs to the PHAF1 family.</text>
</comment>
<dbReference type="EMBL" id="JTDY01000006">
    <property type="protein sequence ID" value="KOB79504.1"/>
    <property type="molecule type" value="Genomic_DNA"/>
</dbReference>
<gene>
    <name evidence="2" type="ORF">OBRU01_00145</name>
</gene>
<dbReference type="Proteomes" id="UP000037510">
    <property type="component" value="Unassembled WGS sequence"/>
</dbReference>
<dbReference type="PANTHER" id="PTHR13465:SF2">
    <property type="entry name" value="PHAGOSOME ASSEMBLY FACTOR 1"/>
    <property type="match status" value="1"/>
</dbReference>
<evidence type="ECO:0000256" key="1">
    <source>
        <dbReference type="ARBA" id="ARBA00024339"/>
    </source>
</evidence>
<dbReference type="GO" id="GO:0005802">
    <property type="term" value="C:trans-Golgi network"/>
    <property type="evidence" value="ECO:0007669"/>
    <property type="project" value="TreeGrafter"/>
</dbReference>
<comment type="caution">
    <text evidence="2">The sequence shown here is derived from an EMBL/GenBank/DDBJ whole genome shotgun (WGS) entry which is preliminary data.</text>
</comment>
<dbReference type="InterPro" id="IPR039156">
    <property type="entry name" value="PHAF1/BROMI"/>
</dbReference>
<dbReference type="AlphaFoldDB" id="A0A0L7LVV0"/>
<dbReference type="Pfam" id="PF03676">
    <property type="entry name" value="PHAF1"/>
    <property type="match status" value="1"/>
</dbReference>
<reference evidence="2 3" key="1">
    <citation type="journal article" date="2015" name="Genome Biol. Evol.">
        <title>The genome of winter moth (Operophtera brumata) provides a genomic perspective on sexual dimorphism and phenology.</title>
        <authorList>
            <person name="Derks M.F."/>
            <person name="Smit S."/>
            <person name="Salis L."/>
            <person name="Schijlen E."/>
            <person name="Bossers A."/>
            <person name="Mateman C."/>
            <person name="Pijl A.S."/>
            <person name="de Ridder D."/>
            <person name="Groenen M.A."/>
            <person name="Visser M.E."/>
            <person name="Megens H.J."/>
        </authorList>
    </citation>
    <scope>NUCLEOTIDE SEQUENCE [LARGE SCALE GENOMIC DNA]</scope>
    <source>
        <strain evidence="2">WM2013NL</strain>
        <tissue evidence="2">Head and thorax</tissue>
    </source>
</reference>
<organism evidence="2 3">
    <name type="scientific">Operophtera brumata</name>
    <name type="common">Winter moth</name>
    <name type="synonym">Phalaena brumata</name>
    <dbReference type="NCBI Taxonomy" id="104452"/>
    <lineage>
        <taxon>Eukaryota</taxon>
        <taxon>Metazoa</taxon>
        <taxon>Ecdysozoa</taxon>
        <taxon>Arthropoda</taxon>
        <taxon>Hexapoda</taxon>
        <taxon>Insecta</taxon>
        <taxon>Pterygota</taxon>
        <taxon>Neoptera</taxon>
        <taxon>Endopterygota</taxon>
        <taxon>Lepidoptera</taxon>
        <taxon>Glossata</taxon>
        <taxon>Ditrysia</taxon>
        <taxon>Geometroidea</taxon>
        <taxon>Geometridae</taxon>
        <taxon>Larentiinae</taxon>
        <taxon>Operophtera</taxon>
    </lineage>
</organism>
<dbReference type="InterPro" id="IPR005373">
    <property type="entry name" value="PHAF1"/>
</dbReference>
<dbReference type="PANTHER" id="PTHR13465">
    <property type="entry name" value="UPF0183 PROTEIN"/>
    <property type="match status" value="1"/>
</dbReference>